<dbReference type="GO" id="GO:0050776">
    <property type="term" value="P:regulation of immune response"/>
    <property type="evidence" value="ECO:0000318"/>
    <property type="project" value="GO_Central"/>
</dbReference>
<dbReference type="ExpressionAtlas" id="A1Z6R3">
    <property type="expression patterns" value="baseline and differential"/>
</dbReference>
<evidence type="ECO:0000313" key="7">
    <source>
        <dbReference type="FlyBase" id="FBgn0033112"/>
    </source>
</evidence>
<dbReference type="CTD" id="35599"/>
<evidence type="ECO:0000313" key="6">
    <source>
        <dbReference type="EMBL" id="AAF57406.3"/>
    </source>
</evidence>
<keyword evidence="8" id="KW-1185">Reference proteome</keyword>
<evidence type="ECO:0000256" key="3">
    <source>
        <dbReference type="ARBA" id="ARBA00022900"/>
    </source>
</evidence>
<dbReference type="InterPro" id="IPR042178">
    <property type="entry name" value="Serpin_sf_1"/>
</dbReference>
<dbReference type="FlyBase" id="FBgn0033112">
    <property type="gene designation" value="Spn42Db"/>
</dbReference>
<dbReference type="InterPro" id="IPR023796">
    <property type="entry name" value="Serpin_dom"/>
</dbReference>
<dbReference type="Pfam" id="PF00079">
    <property type="entry name" value="Serpin"/>
    <property type="match status" value="1"/>
</dbReference>
<dbReference type="Reactome" id="R-DME-140875">
    <property type="pathway name" value="Common Pathway of Fibrin Clot Formation"/>
</dbReference>
<dbReference type="Reactome" id="R-DME-114608">
    <property type="pathway name" value="Platelet degranulation"/>
</dbReference>
<dbReference type="Reactome" id="R-DME-6798695">
    <property type="pathway name" value="Neutrophil degranulation"/>
</dbReference>
<dbReference type="UCSC" id="CG9454-RC">
    <property type="organism name" value="d. melanogaster"/>
</dbReference>
<dbReference type="PANTHER" id="PTHR11461:SF211">
    <property type="entry name" value="GH10112P-RELATED"/>
    <property type="match status" value="1"/>
</dbReference>
<dbReference type="Proteomes" id="UP000000803">
    <property type="component" value="Chromosome 2R"/>
</dbReference>
<evidence type="ECO:0000256" key="2">
    <source>
        <dbReference type="ARBA" id="ARBA00022690"/>
    </source>
</evidence>
<dbReference type="GeneID" id="35599"/>
<dbReference type="AGR" id="FB:FBgn0033112"/>
<reference evidence="6 8" key="10">
    <citation type="journal article" date="2015" name="G3 (Bethesda)">
        <title>Gene Model Annotations for Drosophila melanogaster: The Rule-Benders.</title>
        <authorList>
            <consortium name="FlyBase Consortium"/>
            <person name="Crosby M.A."/>
            <person name="Gramates L.S."/>
            <person name="Dos Santos G."/>
            <person name="Matthews B.B."/>
            <person name="St Pierre S.E."/>
            <person name="Zhou P."/>
            <person name="Schroeder A.J."/>
            <person name="Falls K."/>
            <person name="Emmert D.B."/>
            <person name="Russo S.M."/>
            <person name="Gelbart W.M."/>
            <person name="null"/>
        </authorList>
    </citation>
    <scope>NUCLEOTIDE SEQUENCE [LARGE SCALE GENOMIC DNA]</scope>
    <source>
        <strain evidence="8">Berkeley</strain>
    </source>
</reference>
<dbReference type="PANTHER" id="PTHR11461">
    <property type="entry name" value="SERINE PROTEASE INHIBITOR, SERPIN"/>
    <property type="match status" value="1"/>
</dbReference>
<dbReference type="GO" id="GO:0045861">
    <property type="term" value="P:negative regulation of proteolysis"/>
    <property type="evidence" value="ECO:0000255"/>
    <property type="project" value="FlyBase"/>
</dbReference>
<reference evidence="6 8" key="8">
    <citation type="journal article" date="2007" name="Science">
        <title>Sequence finishing and mapping of Drosophila melanogaster heterochromatin.</title>
        <authorList>
            <person name="Hoskins R.A."/>
            <person name="Carlson J.W."/>
            <person name="Kennedy C."/>
            <person name="Acevedo D."/>
            <person name="Evans-Holm M."/>
            <person name="Frise E."/>
            <person name="Wan K.H."/>
            <person name="Park S."/>
            <person name="Mendez-Lago M."/>
            <person name="Rossi F."/>
            <person name="Villasante A."/>
            <person name="Dimitri P."/>
            <person name="Karpen G.H."/>
            <person name="Celniker S.E."/>
        </authorList>
    </citation>
    <scope>NUCLEOTIDE SEQUENCE [LARGE SCALE GENOMIC DNA]</scope>
    <source>
        <strain evidence="8">Berkeley</strain>
    </source>
</reference>
<gene>
    <name evidence="6 7" type="primary">Spn42Db</name>
    <name evidence="6" type="synonym">Dmel\CG9454</name>
    <name evidence="6 7" type="ORF">CG9454</name>
    <name evidence="6" type="ORF">Dmel_CG9454</name>
</gene>
<keyword evidence="3" id="KW-0722">Serine protease inhibitor</keyword>
<dbReference type="SUPFAM" id="SSF56574">
    <property type="entry name" value="Serpins"/>
    <property type="match status" value="1"/>
</dbReference>
<evidence type="ECO:0000256" key="4">
    <source>
        <dbReference type="RuleBase" id="RU000411"/>
    </source>
</evidence>
<reference evidence="6 8" key="1">
    <citation type="journal article" date="2000" name="Science">
        <title>The genome sequence of Drosophila melanogaster.</title>
        <authorList>
            <person name="Adams M.D."/>
            <person name="Celniker S.E."/>
            <person name="Holt R.A."/>
            <person name="Evans C.A."/>
            <person name="Gocayne J.D."/>
            <person name="Amanatides P.G."/>
            <person name="Scherer S.E."/>
            <person name="Li P.W."/>
            <person name="Hoskins R.A."/>
            <person name="Galle R.F."/>
            <person name="George R.A."/>
            <person name="Lewis S.E."/>
            <person name="Richards S."/>
            <person name="Ashburner M."/>
            <person name="Henderson S.N."/>
            <person name="Sutton G.G."/>
            <person name="Wortman J.R."/>
            <person name="Yandell M.D."/>
            <person name="Zhang Q."/>
            <person name="Chen L.X."/>
            <person name="Brandon R.C."/>
            <person name="Rogers Y.H."/>
            <person name="Blazej R.G."/>
            <person name="Champe M."/>
            <person name="Pfeiffer B.D."/>
            <person name="Wan K.H."/>
            <person name="Doyle C."/>
            <person name="Baxter E.G."/>
            <person name="Helt G."/>
            <person name="Nelson C.R."/>
            <person name="Gabor G.L."/>
            <person name="Abril J.F."/>
            <person name="Agbayani A."/>
            <person name="An H.J."/>
            <person name="Andrews-Pfannkoch C."/>
            <person name="Baldwin D."/>
            <person name="Ballew R.M."/>
            <person name="Basu A."/>
            <person name="Baxendale J."/>
            <person name="Bayraktaroglu L."/>
            <person name="Beasley E.M."/>
            <person name="Beeson K.Y."/>
            <person name="Benos P.V."/>
            <person name="Berman B.P."/>
            <person name="Bhandari D."/>
            <person name="Bolshakov S."/>
            <person name="Borkova D."/>
            <person name="Botchan M.R."/>
            <person name="Bouck J."/>
            <person name="Brokstein P."/>
            <person name="Brottier P."/>
            <person name="Burtis K.C."/>
            <person name="Busam D.A."/>
            <person name="Butler H."/>
            <person name="Cadieu E."/>
            <person name="Center A."/>
            <person name="Chandra I."/>
            <person name="Cherry J.M."/>
            <person name="Cawley S."/>
            <person name="Dahlke C."/>
            <person name="Davenport L.B."/>
            <person name="Davies P."/>
            <person name="de Pablos B."/>
            <person name="Delcher A."/>
            <person name="Deng Z."/>
            <person name="Mays A.D."/>
            <person name="Dew I."/>
            <person name="Dietz S.M."/>
            <person name="Dodson K."/>
            <person name="Doup L.E."/>
            <person name="Downes M."/>
            <person name="Dugan-Rocha S."/>
            <person name="Dunkov B.C."/>
            <person name="Dunn P."/>
            <person name="Durbin K.J."/>
            <person name="Evangelista C.C."/>
            <person name="Ferraz C."/>
            <person name="Ferriera S."/>
            <person name="Fleischmann W."/>
            <person name="Fosler C."/>
            <person name="Gabrielian A.E."/>
            <person name="Garg N.S."/>
            <person name="Gelbart W.M."/>
            <person name="Glasser K."/>
            <person name="Glodek A."/>
            <person name="Gong F."/>
            <person name="Gorrell J.H."/>
            <person name="Gu Z."/>
            <person name="Guan P."/>
            <person name="Harris M."/>
            <person name="Harris N.L."/>
            <person name="Harvey D."/>
            <person name="Heiman T.J."/>
            <person name="Hernandez J.R."/>
            <person name="Houck J."/>
            <person name="Hostin D."/>
            <person name="Houston K.A."/>
            <person name="Howland T.J."/>
            <person name="Wei M.H."/>
            <person name="Ibegwam C."/>
            <person name="Jalali M."/>
            <person name="Kalush F."/>
            <person name="Karpen G.H."/>
            <person name="Ke Z."/>
            <person name="Kennison J.A."/>
            <person name="Ketchum K.A."/>
            <person name="Kimmel B.E."/>
            <person name="Kodira C.D."/>
            <person name="Kraft C."/>
            <person name="Kravitz S."/>
            <person name="Kulp D."/>
            <person name="Lai Z."/>
            <person name="Lasko P."/>
            <person name="Lei Y."/>
            <person name="Levitsky A.A."/>
            <person name="Li J."/>
            <person name="Li Z."/>
            <person name="Liang Y."/>
            <person name="Lin X."/>
            <person name="Liu X."/>
            <person name="Mattei B."/>
            <person name="McIntosh T.C."/>
            <person name="McLeod M.P."/>
            <person name="McPherson D."/>
            <person name="Merkulov G."/>
            <person name="Milshina N.V."/>
            <person name="Mobarry C."/>
            <person name="Morris J."/>
            <person name="Moshrefi A."/>
            <person name="Mount S.M."/>
            <person name="Moy M."/>
            <person name="Murphy B."/>
            <person name="Murphy L."/>
            <person name="Muzny D.M."/>
            <person name="Nelson D.L."/>
            <person name="Nelson D.R."/>
            <person name="Nelson K.A."/>
            <person name="Nixon K."/>
            <person name="Nusskern D.R."/>
            <person name="Pacleb J.M."/>
            <person name="Palazzolo M."/>
            <person name="Pittman G.S."/>
            <person name="Pan S."/>
            <person name="Pollard J."/>
            <person name="Puri V."/>
            <person name="Reese M.G."/>
            <person name="Reinert K."/>
            <person name="Remington K."/>
            <person name="Saunders R.D."/>
            <person name="Scheeler F."/>
            <person name="Shen H."/>
            <person name="Shue B.C."/>
            <person name="Siden-Kiamos I."/>
            <person name="Simpson M."/>
            <person name="Skupski M.P."/>
            <person name="Smith T."/>
            <person name="Spier E."/>
            <person name="Spradling A.C."/>
            <person name="Stapleton M."/>
            <person name="Strong R."/>
            <person name="Sun E."/>
            <person name="Svirskas R."/>
            <person name="Tector C."/>
            <person name="Turner R."/>
            <person name="Venter E."/>
            <person name="Wang A.H."/>
            <person name="Wang X."/>
            <person name="Wang Z.Y."/>
            <person name="Wassarman D.A."/>
            <person name="Weinstock G.M."/>
            <person name="Weissenbach J."/>
            <person name="Williams S.M."/>
            <person name="WoodageT"/>
            <person name="Worley K.C."/>
            <person name="Wu D."/>
            <person name="Yang S."/>
            <person name="Yao Q.A."/>
            <person name="Ye J."/>
            <person name="Yeh R.F."/>
            <person name="Zaveri J.S."/>
            <person name="Zhan M."/>
            <person name="Zhang G."/>
            <person name="Zhao Q."/>
            <person name="Zheng L."/>
            <person name="Zheng X.H."/>
            <person name="Zhong F.N."/>
            <person name="Zhong W."/>
            <person name="Zhou X."/>
            <person name="Zhu S."/>
            <person name="Zhu X."/>
            <person name="Smith H.O."/>
            <person name="Gibbs R.A."/>
            <person name="Myers E.W."/>
            <person name="Rubin G.M."/>
            <person name="Venter J.C."/>
        </authorList>
    </citation>
    <scope>NUCLEOTIDE SEQUENCE [LARGE SCALE GENOMIC DNA]</scope>
    <source>
        <strain evidence="8">Berkeley</strain>
    </source>
</reference>
<dbReference type="CDD" id="cd19601">
    <property type="entry name" value="serpin42Da-like"/>
    <property type="match status" value="1"/>
</dbReference>
<dbReference type="VEuPathDB" id="VectorBase:FBgn0033112"/>
<dbReference type="PhylomeDB" id="A1Z6R3"/>
<comment type="similarity">
    <text evidence="1 4">Belongs to the serpin family.</text>
</comment>
<dbReference type="Reactome" id="R-DME-381426">
    <property type="pathway name" value="Regulation of Insulin-like Growth Factor (IGF) transport and uptake by Insulin-like Growth Factor Binding Proteins (IGFBPs)"/>
</dbReference>
<dbReference type="Reactome" id="R-DME-194002">
    <property type="pathway name" value="Glucocorticoid biosynthesis"/>
</dbReference>
<sequence>MKDEEFAQGLEQFALCLHDHLCRASAGLNIIYSPLSIHISAAMLRMGTSEGSATAKEMDEGLRFGGLEAQQVAESFGVVLKSYEQCQVLKMANGLYVMKGLQVDEQFGHILEQKFRSKPMEIDFGSEQAASIINKWVESQTNNLIKDIIGPRVLTKDSRLCLVNGIHFKGEWSISFNEKETREEDFFGSDRPTRVRMMHVCENFFFAVLPMFEATALRMNYSACNLAMIILLPDEKSNLTSLEKKLSDISLEVVSSAMNLEKVDVKIPSFTAEFQQELSQVLMLMGMNRIFSGQAELGGMLQSEESLFVSQIVHKAFIEINEVGTEAAAATAAVATFRSMPARQGPPKVFHANRPFFYAIKDNTHGLLFAGHFITTKVEQSEKCNTCT</sequence>
<organism evidence="6 8">
    <name type="scientific">Drosophila melanogaster</name>
    <name type="common">Fruit fly</name>
    <dbReference type="NCBI Taxonomy" id="7227"/>
    <lineage>
        <taxon>Eukaryota</taxon>
        <taxon>Metazoa</taxon>
        <taxon>Ecdysozoa</taxon>
        <taxon>Arthropoda</taxon>
        <taxon>Hexapoda</taxon>
        <taxon>Insecta</taxon>
        <taxon>Pterygota</taxon>
        <taxon>Neoptera</taxon>
        <taxon>Endopterygota</taxon>
        <taxon>Diptera</taxon>
        <taxon>Brachycera</taxon>
        <taxon>Muscomorpha</taxon>
        <taxon>Ephydroidea</taxon>
        <taxon>Drosophilidae</taxon>
        <taxon>Drosophila</taxon>
        <taxon>Sophophora</taxon>
    </lineage>
</organism>
<dbReference type="InterPro" id="IPR000215">
    <property type="entry name" value="Serpin_fam"/>
</dbReference>
<dbReference type="HOGENOM" id="CLU_023330_0_1_1"/>
<dbReference type="Reactome" id="R-DME-140837">
    <property type="pathway name" value="Intrinsic Pathway of Fibrin Clot Formation"/>
</dbReference>
<dbReference type="Reactome" id="R-DME-8939242">
    <property type="pathway name" value="RUNX1 regulates transcription of genes involved in differentiation of keratinocytes"/>
</dbReference>
<dbReference type="Reactome" id="R-DME-375276">
    <property type="pathway name" value="Peptide ligand-binding receptors"/>
</dbReference>
<reference evidence="6 8" key="6">
    <citation type="journal article" date="2005" name="PLoS Comput. Biol.">
        <title>Combined evidence annotation of transposable elements in genome sequences.</title>
        <authorList>
            <person name="Quesneville H."/>
            <person name="Bergman C.M."/>
            <person name="Andrieu O."/>
            <person name="Autard D."/>
            <person name="Nouaud D."/>
            <person name="Ashburner M."/>
            <person name="Anxolabehere D."/>
        </authorList>
    </citation>
    <scope>NUCLEOTIDE SEQUENCE [LARGE SCALE GENOMIC DNA]</scope>
    <source>
        <strain evidence="8">Berkeley</strain>
    </source>
</reference>
<reference evidence="6 8" key="7">
    <citation type="journal article" date="2007" name="Science">
        <title>The Release 5.1 annotation of Drosophila melanogaster heterochromatin.</title>
        <authorList>
            <person name="Smith C.D."/>
            <person name="Shu S."/>
            <person name="Mungall C.J."/>
            <person name="Karpen G.H."/>
        </authorList>
    </citation>
    <scope>NUCLEOTIDE SEQUENCE [LARGE SCALE GENOMIC DNA]</scope>
    <source>
        <strain evidence="8">Berkeley</strain>
    </source>
</reference>
<dbReference type="BioGRID-ORCS" id="35599">
    <property type="hits" value="0 hits in 3 CRISPR screens"/>
</dbReference>
<dbReference type="eggNOG" id="KOG2392">
    <property type="taxonomic scope" value="Eukaryota"/>
</dbReference>
<dbReference type="FunCoup" id="A1Z6R3">
    <property type="interactions" value="9"/>
</dbReference>
<dbReference type="Reactome" id="R-DME-8957275">
    <property type="pathway name" value="Post-translational protein phosphorylation"/>
</dbReference>
<proteinExistence type="inferred from homology"/>
<dbReference type="OMA" id="AETINSW"/>
<evidence type="ECO:0000259" key="5">
    <source>
        <dbReference type="SMART" id="SM00093"/>
    </source>
</evidence>
<dbReference type="InParanoid" id="A1Z6R3"/>
<dbReference type="PROSITE" id="PS00284">
    <property type="entry name" value="SERPIN"/>
    <property type="match status" value="1"/>
</dbReference>
<dbReference type="STRING" id="7227.FBpp0289587"/>
<dbReference type="InterPro" id="IPR023795">
    <property type="entry name" value="Serpin_CS"/>
</dbReference>
<dbReference type="RefSeq" id="NP_610244.2">
    <property type="nucleotide sequence ID" value="NM_136400.3"/>
</dbReference>
<dbReference type="OrthoDB" id="671595at2759"/>
<dbReference type="SMR" id="A1Z6R3"/>
<name>A1Z6R3_DROME</name>
<evidence type="ECO:0000256" key="1">
    <source>
        <dbReference type="ARBA" id="ARBA00009500"/>
    </source>
</evidence>
<dbReference type="Bgee" id="FBgn0033112">
    <property type="expression patterns" value="Expressed in mid-late elongation-stage spermatid (Drosophila) in testis and 9 other cell types or tissues"/>
</dbReference>
<dbReference type="Reactome" id="R-DME-9757110">
    <property type="pathway name" value="Prednisone ADME"/>
</dbReference>
<dbReference type="Gene3D" id="3.30.497.10">
    <property type="entry name" value="Antithrombin, subunit I, domain 2"/>
    <property type="match status" value="1"/>
</dbReference>
<dbReference type="InterPro" id="IPR036186">
    <property type="entry name" value="Serpin_sf"/>
</dbReference>
<feature type="domain" description="Serpin" evidence="5">
    <location>
        <begin position="15"/>
        <end position="376"/>
    </location>
</feature>
<dbReference type="Reactome" id="R-DME-204005">
    <property type="pathway name" value="COPII-mediated vesicle transport"/>
</dbReference>
<dbReference type="GO" id="GO:0005615">
    <property type="term" value="C:extracellular space"/>
    <property type="evidence" value="ECO:0000318"/>
    <property type="project" value="GO_Central"/>
</dbReference>
<accession>A1Z6R3</accession>
<dbReference type="Reactome" id="R-DME-5694530">
    <property type="pathway name" value="Cargo concentration in the ER"/>
</dbReference>
<dbReference type="FunFam" id="2.30.39.10:FF:000092">
    <property type="entry name" value="Serpin 42Db, isoform D"/>
    <property type="match status" value="1"/>
</dbReference>
<reference evidence="6 8" key="9">
    <citation type="journal article" date="2015" name="G3 (Bethesda)">
        <title>Gene Model Annotations for Drosophila melanogaster: Impact of High-Throughput Data.</title>
        <authorList>
            <consortium name="FlyBase Consortium"/>
            <person name="Matthews B.B."/>
            <person name="Dos Santos G."/>
            <person name="Crosby M.A."/>
            <person name="Emmert D.B."/>
            <person name="St Pierre S.E."/>
            <person name="Gramates L.S."/>
            <person name="Zhou P."/>
            <person name="Schroeder A.J."/>
            <person name="Falls K."/>
            <person name="Strelets V."/>
            <person name="Russo S.M."/>
            <person name="Gelbart W.M."/>
            <person name="null"/>
        </authorList>
    </citation>
    <scope>NUCLEOTIDE SEQUENCE [LARGE SCALE GENOMIC DNA]</scope>
    <source>
        <strain evidence="8">Berkeley</strain>
    </source>
</reference>
<dbReference type="Reactome" id="R-DME-416476">
    <property type="pathway name" value="G alpha (q) signalling events"/>
</dbReference>
<evidence type="ECO:0000313" key="8">
    <source>
        <dbReference type="Proteomes" id="UP000000803"/>
    </source>
</evidence>
<dbReference type="GO" id="GO:0004867">
    <property type="term" value="F:serine-type endopeptidase inhibitor activity"/>
    <property type="evidence" value="ECO:0007669"/>
    <property type="project" value="UniProtKB-KW"/>
</dbReference>
<dbReference type="SMART" id="SM00093">
    <property type="entry name" value="SERPIN"/>
    <property type="match status" value="1"/>
</dbReference>
<dbReference type="InterPro" id="IPR042185">
    <property type="entry name" value="Serpin_sf_2"/>
</dbReference>
<protein>
    <submittedName>
        <fullName evidence="6">Serpin 42Db, isoform C</fullName>
    </submittedName>
</protein>
<keyword evidence="2" id="KW-0646">Protease inhibitor</keyword>
<reference evidence="6 8" key="11">
    <citation type="journal article" date="2015" name="Genome Res.">
        <title>The Release 6 reference sequence of the Drosophila melanogaster genome.</title>
        <authorList>
            <person name="Hoskins R.A."/>
            <person name="Carlson J.W."/>
            <person name="Wan K.H."/>
            <person name="Park S."/>
            <person name="Mendez I."/>
            <person name="Galle S.E."/>
            <person name="Booth B.W."/>
            <person name="Pfeiffer B.D."/>
            <person name="George R.A."/>
            <person name="Svirskas R."/>
            <person name="Krzywinski M."/>
            <person name="Schein J."/>
            <person name="Accardo M.C."/>
            <person name="Damia E."/>
            <person name="Messina G."/>
            <person name="Mendez-Lago M."/>
            <person name="de Pablos B."/>
            <person name="Demakova O.V."/>
            <person name="Andreyeva E.N."/>
            <person name="Boldyreva L.V."/>
            <person name="Marra M."/>
            <person name="Carvalho A.B."/>
            <person name="Dimitri P."/>
            <person name="Villasante A."/>
            <person name="Zhimulev I.F."/>
            <person name="Rubin G.M."/>
            <person name="Karpen G.H."/>
            <person name="Celniker S.E."/>
        </authorList>
    </citation>
    <scope>NUCLEOTIDE SEQUENCE [LARGE SCALE GENOMIC DNA]</scope>
    <source>
        <strain evidence="8">Berkeley</strain>
    </source>
</reference>
<dbReference type="AlphaFoldDB" id="A1Z6R3"/>
<reference evidence="6 8" key="3">
    <citation type="journal article" date="2002" name="Genome Biol.">
        <title>Annotation of the Drosophila melanogaster euchromatic genome: a systematic review.</title>
        <authorList>
            <person name="Misra S."/>
            <person name="Crosby M.A."/>
            <person name="Mungall C.J."/>
            <person name="Matthews B.B."/>
            <person name="Campbell K.S."/>
            <person name="Hradecky P."/>
            <person name="Huang Y."/>
            <person name="Kaminker J.S."/>
            <person name="Millburn G.H."/>
            <person name="Prochnik S.E."/>
            <person name="Smith C.D."/>
            <person name="Tupy J.L."/>
            <person name="Whitfied E.J."/>
            <person name="Bayraktaroglu L."/>
            <person name="Berman B.P."/>
            <person name="Bettencourt B.R."/>
            <person name="Celniker S.E."/>
            <person name="de Grey A.D."/>
            <person name="Drysdale R.A."/>
            <person name="Harris N.L."/>
            <person name="Richter J."/>
            <person name="Russo S."/>
            <person name="Schroeder A.J."/>
            <person name="Shu S.Q."/>
            <person name="Stapleton M."/>
            <person name="Yamada C."/>
            <person name="Ashburner M."/>
            <person name="Gelbart W.M."/>
            <person name="Rubin G.M."/>
            <person name="Lewis S.E."/>
        </authorList>
    </citation>
    <scope>GENOME REANNOTATION</scope>
    <source>
        <strain evidence="8">Berkeley</strain>
    </source>
</reference>
<dbReference type="Reactome" id="R-DME-418594">
    <property type="pathway name" value="G alpha (i) signalling events"/>
</dbReference>
<reference evidence="6 8" key="4">
    <citation type="journal article" date="2002" name="Genome Biol.">
        <title>The transposable elements of the Drosophila melanogaster euchromatin: a genomics perspective.</title>
        <authorList>
            <person name="Kaminker J.S."/>
            <person name="Bergman C.M."/>
            <person name="Kronmiller B."/>
            <person name="Carlson J."/>
            <person name="Svirskas R."/>
            <person name="Patel S."/>
            <person name="Frise E."/>
            <person name="Wheeler D.A."/>
            <person name="Lewis S.E."/>
            <person name="Rubin G.M."/>
            <person name="Ashburner M."/>
            <person name="Celniker S.E."/>
        </authorList>
    </citation>
    <scope>NUCLEOTIDE SEQUENCE [LARGE SCALE GENOMIC DNA]</scope>
    <source>
        <strain evidence="8">Berkeley</strain>
    </source>
</reference>
<reference evidence="6 8" key="5">
    <citation type="journal article" date="2002" name="Genome Biol.">
        <title>Heterochromatic sequences in a Drosophila whole-genome shotgun assembly.</title>
        <authorList>
            <person name="Hoskins R.A."/>
            <person name="Smith C.D."/>
            <person name="Carlson J.W."/>
            <person name="Carvalho A.B."/>
            <person name="Halpern A."/>
            <person name="Kaminker J.S."/>
            <person name="Kennedy C."/>
            <person name="Mungall C.J."/>
            <person name="Sullivan B.A."/>
            <person name="Sutton G.G."/>
            <person name="Yasuhara J.C."/>
            <person name="Wakimoto B.T."/>
            <person name="Myers E.W."/>
            <person name="Celniker S.E."/>
            <person name="Rubin G.M."/>
            <person name="Karpen G.H."/>
        </authorList>
    </citation>
    <scope>NUCLEOTIDE SEQUENCE [LARGE SCALE GENOMIC DNA]</scope>
    <source>
        <strain evidence="8">Berkeley</strain>
    </source>
</reference>
<dbReference type="EMBL" id="AE013599">
    <property type="protein sequence ID" value="AAF57406.3"/>
    <property type="molecule type" value="Genomic_DNA"/>
</dbReference>
<dbReference type="Reactome" id="R-DME-2022377">
    <property type="pathway name" value="Metabolism of Angiotensinogen to Angiotensins"/>
</dbReference>
<reference evidence="6 8" key="2">
    <citation type="journal article" date="2002" name="Genome Biol.">
        <title>Finishing a whole-genome shotgun: release 3 of the Drosophila melanogaster euchromatic genome sequence.</title>
        <authorList>
            <person name="Celniker S.E."/>
            <person name="Wheeler D.A."/>
            <person name="Kronmiller B."/>
            <person name="Carlson J.W."/>
            <person name="Halpern A."/>
            <person name="Patel S."/>
            <person name="Adams M."/>
            <person name="Champe M."/>
            <person name="Dugan S.P."/>
            <person name="Frise E."/>
            <person name="Hodgson A."/>
            <person name="George R.A."/>
            <person name="Hoskins R.A."/>
            <person name="Laverty T."/>
            <person name="Muzny D.M."/>
            <person name="Nelson C.R."/>
            <person name="Pacleb J.M."/>
            <person name="Park S."/>
            <person name="Pfeiffer B.D."/>
            <person name="Richards S."/>
            <person name="Sodergren E.J."/>
            <person name="Svirskas R."/>
            <person name="Tabor P.E."/>
            <person name="Wan K."/>
            <person name="Stapleton M."/>
            <person name="Sutton G.G."/>
            <person name="Venter C."/>
            <person name="Weinstock G."/>
            <person name="Scherer S.E."/>
            <person name="Myers E.W."/>
            <person name="Gibbs R.A."/>
            <person name="Rubin G.M."/>
        </authorList>
    </citation>
    <scope>NUCLEOTIDE SEQUENCE [LARGE SCALE GENOMIC DNA]</scope>
    <source>
        <strain evidence="8">Berkeley</strain>
    </source>
</reference>
<dbReference type="Gene3D" id="2.30.39.10">
    <property type="entry name" value="Alpha-1-antitrypsin, domain 1"/>
    <property type="match status" value="1"/>
</dbReference>
<dbReference type="PaxDb" id="7227-FBpp0289587"/>